<dbReference type="Proteomes" id="UP000008237">
    <property type="component" value="Unassembled WGS sequence"/>
</dbReference>
<proteinExistence type="predicted"/>
<reference evidence="1 2" key="1">
    <citation type="journal article" date="2010" name="Science">
        <title>Genomic comparison of the ants Camponotus floridanus and Harpegnathos saltator.</title>
        <authorList>
            <person name="Bonasio R."/>
            <person name="Zhang G."/>
            <person name="Ye C."/>
            <person name="Mutti N.S."/>
            <person name="Fang X."/>
            <person name="Qin N."/>
            <person name="Donahue G."/>
            <person name="Yang P."/>
            <person name="Li Q."/>
            <person name="Li C."/>
            <person name="Zhang P."/>
            <person name="Huang Z."/>
            <person name="Berger S.L."/>
            <person name="Reinberg D."/>
            <person name="Wang J."/>
            <person name="Liebig J."/>
        </authorList>
    </citation>
    <scope>NUCLEOTIDE SEQUENCE [LARGE SCALE GENOMIC DNA]</scope>
    <source>
        <strain evidence="1 2">R22 G/1</strain>
    </source>
</reference>
<organism evidence="2">
    <name type="scientific">Harpegnathos saltator</name>
    <name type="common">Jerdon's jumping ant</name>
    <dbReference type="NCBI Taxonomy" id="610380"/>
    <lineage>
        <taxon>Eukaryota</taxon>
        <taxon>Metazoa</taxon>
        <taxon>Ecdysozoa</taxon>
        <taxon>Arthropoda</taxon>
        <taxon>Hexapoda</taxon>
        <taxon>Insecta</taxon>
        <taxon>Pterygota</taxon>
        <taxon>Neoptera</taxon>
        <taxon>Endopterygota</taxon>
        <taxon>Hymenoptera</taxon>
        <taxon>Apocrita</taxon>
        <taxon>Aculeata</taxon>
        <taxon>Formicoidea</taxon>
        <taxon>Formicidae</taxon>
        <taxon>Ponerinae</taxon>
        <taxon>Ponerini</taxon>
        <taxon>Harpegnathos</taxon>
    </lineage>
</organism>
<evidence type="ECO:0000313" key="1">
    <source>
        <dbReference type="EMBL" id="EFN79279.1"/>
    </source>
</evidence>
<dbReference type="AlphaFoldDB" id="E2BYE7"/>
<evidence type="ECO:0000313" key="2">
    <source>
        <dbReference type="Proteomes" id="UP000008237"/>
    </source>
</evidence>
<dbReference type="STRING" id="610380.E2BYE7"/>
<dbReference type="InParanoid" id="E2BYE7"/>
<dbReference type="OrthoDB" id="10248373at2759"/>
<gene>
    <name evidence="1" type="ORF">EAI_08644</name>
</gene>
<accession>E2BYE7</accession>
<protein>
    <submittedName>
        <fullName evidence="1">Uncharacterized protein</fullName>
    </submittedName>
</protein>
<name>E2BYE7_HARSA</name>
<keyword evidence="2" id="KW-1185">Reference proteome</keyword>
<sequence length="256" mass="29702">MEPSMITPDDNRKRCVKSRPTGAALLDEMIEMQKRIEALPELYSSMQKFFMKKEQEYGLLSNLLSRATTETSSKIDQIVQGILRIYDSHNVLPTSEKLKAYINLKVDVPIISSIQVMLMNTNFYSQYRLAEDMLRGHQVGLWPKISPYLLIQIIWGLHCEELLPRFVLYLPLELSIEILTVTIPCLAELEFQRAINLVTQLANYMYKLIYRLSVSGTQTHPYEEHIHQLLASFQELSDQLTNPRVTRLPDISEQLR</sequence>
<dbReference type="EMBL" id="GL451460">
    <property type="protein sequence ID" value="EFN79279.1"/>
    <property type="molecule type" value="Genomic_DNA"/>
</dbReference>